<proteinExistence type="predicted"/>
<keyword evidence="1" id="KW-0812">Transmembrane</keyword>
<comment type="caution">
    <text evidence="2">The sequence shown here is derived from an EMBL/GenBank/DDBJ whole genome shotgun (WGS) entry which is preliminary data.</text>
</comment>
<keyword evidence="1" id="KW-1133">Transmembrane helix</keyword>
<keyword evidence="1" id="KW-0472">Membrane</keyword>
<feature type="transmembrane region" description="Helical" evidence="1">
    <location>
        <begin position="63"/>
        <end position="85"/>
    </location>
</feature>
<feature type="transmembrane region" description="Helical" evidence="1">
    <location>
        <begin position="16"/>
        <end position="42"/>
    </location>
</feature>
<organism evidence="2">
    <name type="scientific">uncultured bacterium</name>
    <name type="common">gcode 4</name>
    <dbReference type="NCBI Taxonomy" id="1234023"/>
    <lineage>
        <taxon>Bacteria</taxon>
        <taxon>environmental samples</taxon>
    </lineage>
</organism>
<accession>K2GFT8</accession>
<dbReference type="EMBL" id="AMFJ01000213">
    <property type="protein sequence ID" value="EKE29159.1"/>
    <property type="molecule type" value="Genomic_DNA"/>
</dbReference>
<evidence type="ECO:0000313" key="2">
    <source>
        <dbReference type="EMBL" id="EKE29159.1"/>
    </source>
</evidence>
<name>K2GFT8_9BACT</name>
<dbReference type="AlphaFoldDB" id="K2GFT8"/>
<evidence type="ECO:0000256" key="1">
    <source>
        <dbReference type="SAM" id="Phobius"/>
    </source>
</evidence>
<sequence length="91" mass="11055">MSGILLSLQNFFELHIVFVISFLENLLFVLLIPTFCLVPALLILWSLWKVKKDYSRVRKYTKWWIFSLFPSVLVYLVWVSVKIYFYKMVWL</sequence>
<protein>
    <submittedName>
        <fullName evidence="2">Uncharacterized protein</fullName>
    </submittedName>
</protein>
<reference evidence="2" key="1">
    <citation type="journal article" date="2012" name="Science">
        <title>Fermentation, hydrogen, and sulfur metabolism in multiple uncultivated bacterial phyla.</title>
        <authorList>
            <person name="Wrighton K.C."/>
            <person name="Thomas B.C."/>
            <person name="Sharon I."/>
            <person name="Miller C.S."/>
            <person name="Castelle C.J."/>
            <person name="VerBerkmoes N.C."/>
            <person name="Wilkins M.J."/>
            <person name="Hettich R.L."/>
            <person name="Lipton M.S."/>
            <person name="Williams K.H."/>
            <person name="Long P.E."/>
            <person name="Banfield J.F."/>
        </authorList>
    </citation>
    <scope>NUCLEOTIDE SEQUENCE [LARGE SCALE GENOMIC DNA]</scope>
</reference>
<gene>
    <name evidence="2" type="ORF">ACD_2C00213G0001</name>
</gene>